<dbReference type="SUPFAM" id="SSF55608">
    <property type="entry name" value="Homing endonucleases"/>
    <property type="match status" value="1"/>
</dbReference>
<dbReference type="InterPro" id="IPR004042">
    <property type="entry name" value="Intein_endonuc_central"/>
</dbReference>
<name>A0A4R3VJU2_9GAMM</name>
<dbReference type="GO" id="GO:0004519">
    <property type="term" value="F:endonuclease activity"/>
    <property type="evidence" value="ECO:0007669"/>
    <property type="project" value="UniProtKB-KW"/>
</dbReference>
<dbReference type="InterPro" id="IPR027434">
    <property type="entry name" value="Homing_endonucl"/>
</dbReference>
<keyword evidence="2" id="KW-0540">Nuclease</keyword>
<dbReference type="PROSITE" id="PS50819">
    <property type="entry name" value="INTEIN_ENDONUCLEASE"/>
    <property type="match status" value="1"/>
</dbReference>
<dbReference type="GO" id="GO:0016539">
    <property type="term" value="P:intein-mediated protein splicing"/>
    <property type="evidence" value="ECO:0007669"/>
    <property type="project" value="InterPro"/>
</dbReference>
<evidence type="ECO:0000313" key="3">
    <source>
        <dbReference type="Proteomes" id="UP000295433"/>
    </source>
</evidence>
<dbReference type="SUPFAM" id="SSF51294">
    <property type="entry name" value="Hedgehog/intein (Hint) domain"/>
    <property type="match status" value="1"/>
</dbReference>
<keyword evidence="2" id="KW-0378">Hydrolase</keyword>
<dbReference type="Proteomes" id="UP000295433">
    <property type="component" value="Unassembled WGS sequence"/>
</dbReference>
<dbReference type="GO" id="GO:0003677">
    <property type="term" value="F:DNA binding"/>
    <property type="evidence" value="ECO:0007669"/>
    <property type="project" value="InterPro"/>
</dbReference>
<keyword evidence="2" id="KW-0255">Endonuclease</keyword>
<dbReference type="Gene3D" id="3.10.28.10">
    <property type="entry name" value="Homing endonucleases"/>
    <property type="match status" value="1"/>
</dbReference>
<evidence type="ECO:0000313" key="2">
    <source>
        <dbReference type="EMBL" id="TCV04172.1"/>
    </source>
</evidence>
<proteinExistence type="predicted"/>
<dbReference type="Pfam" id="PF05204">
    <property type="entry name" value="Hom_end"/>
    <property type="match status" value="1"/>
</dbReference>
<comment type="caution">
    <text evidence="2">The sequence shown here is derived from an EMBL/GenBank/DDBJ whole genome shotgun (WGS) entry which is preliminary data.</text>
</comment>
<dbReference type="PRINTS" id="PR00379">
    <property type="entry name" value="INTEIN"/>
</dbReference>
<dbReference type="EMBL" id="SMBY01000011">
    <property type="protein sequence ID" value="TCV04172.1"/>
    <property type="molecule type" value="Genomic_DNA"/>
</dbReference>
<protein>
    <submittedName>
        <fullName evidence="2">Homing endonuclease-like protein</fullName>
    </submittedName>
</protein>
<feature type="domain" description="DOD-type homing endonuclease" evidence="1">
    <location>
        <begin position="205"/>
        <end position="324"/>
    </location>
</feature>
<dbReference type="InterPro" id="IPR036844">
    <property type="entry name" value="Hint_dom_sf"/>
</dbReference>
<gene>
    <name evidence="2" type="ORF">EDC54_11142</name>
</gene>
<organism evidence="2 3">
    <name type="scientific">Samsonia erythrinae</name>
    <dbReference type="NCBI Taxonomy" id="160434"/>
    <lineage>
        <taxon>Bacteria</taxon>
        <taxon>Pseudomonadati</taxon>
        <taxon>Pseudomonadota</taxon>
        <taxon>Gammaproteobacteria</taxon>
        <taxon>Enterobacterales</taxon>
        <taxon>Pectobacteriaceae</taxon>
        <taxon>Samsonia</taxon>
    </lineage>
</organism>
<evidence type="ECO:0000259" key="1">
    <source>
        <dbReference type="PROSITE" id="PS50819"/>
    </source>
</evidence>
<dbReference type="InterPro" id="IPR006142">
    <property type="entry name" value="INTEIN"/>
</dbReference>
<sequence length="545" mass="61774">MTEQEQLIEDIASFTHDPYSFALYAFPWGEEGTELERHTGPREWQAEAFKDIAEHLKNPETRHQPLMVARASGHGIGKAQRIDDFIDTPQGRKVWGDISVGDEVFGINGSAVRVSATKNYTSAPMYRVTFDDRSYLDVSSGHLWNVRGRNERRNGLSSWRTMETIEILRQGVKRKNGVSMARQWEIPTQGAVDFPFKPIPADAYMLGVWIGDGGKNKSLYTKPDNEIFEKLSGLGVNVERRDRYAVALVGQHSALKATGLYGLGSHERYIPDLYKYNSIETRNSLLCGILDTDGEVHASGSIGYSTTSKRLADDVIWLARSLGCKAMMHPSVKKPSYRDRDGNKVPGRDCWRVTINAPFNPFCVAHKKNAYKPSEDRYVKRWIEGIEYIGDMPAMCISIDDSTGLYQARDFIVTHNSAFISMLINWGMATCEDCKVVVTANTENQLRTKTWPEVIKWSNLAITKDWFTTTATAMYSNDPGHDKRWRADAIPWSEHNTEAFAGLHNERKRIIVVFDEASNIADLVTAWARGRLLHLWVRQLPMLTR</sequence>
<dbReference type="InterPro" id="IPR007869">
    <property type="entry name" value="Homing_endonuc_PI-Sce"/>
</dbReference>
<dbReference type="OrthoDB" id="9775154at2"/>
<reference evidence="2 3" key="1">
    <citation type="submission" date="2019-03" db="EMBL/GenBank/DDBJ databases">
        <title>Genomic Encyclopedia of Type Strains, Phase IV (KMG-IV): sequencing the most valuable type-strain genomes for metagenomic binning, comparative biology and taxonomic classification.</title>
        <authorList>
            <person name="Goeker M."/>
        </authorList>
    </citation>
    <scope>NUCLEOTIDE SEQUENCE [LARGE SCALE GENOMIC DNA]</scope>
    <source>
        <strain evidence="2 3">DSM 16730</strain>
    </source>
</reference>
<dbReference type="AlphaFoldDB" id="A0A4R3VJU2"/>
<keyword evidence="3" id="KW-1185">Reference proteome</keyword>
<accession>A0A4R3VJU2</accession>